<name>A0A6A5K2C6_9PLEO</name>
<sequence>AEACEADSFVAAPVPSVVAEDGLVLVLNAVVCDGLRQIACPSGETVRFRALFS</sequence>
<dbReference type="Proteomes" id="UP000800040">
    <property type="component" value="Unassembled WGS sequence"/>
</dbReference>
<organism evidence="1 2">
    <name type="scientific">Decorospora gaudefroyi</name>
    <dbReference type="NCBI Taxonomy" id="184978"/>
    <lineage>
        <taxon>Eukaryota</taxon>
        <taxon>Fungi</taxon>
        <taxon>Dikarya</taxon>
        <taxon>Ascomycota</taxon>
        <taxon>Pezizomycotina</taxon>
        <taxon>Dothideomycetes</taxon>
        <taxon>Pleosporomycetidae</taxon>
        <taxon>Pleosporales</taxon>
        <taxon>Pleosporineae</taxon>
        <taxon>Pleosporaceae</taxon>
        <taxon>Decorospora</taxon>
    </lineage>
</organism>
<reference evidence="1" key="1">
    <citation type="submission" date="2020-01" db="EMBL/GenBank/DDBJ databases">
        <authorList>
            <consortium name="DOE Joint Genome Institute"/>
            <person name="Haridas S."/>
            <person name="Albert R."/>
            <person name="Binder M."/>
            <person name="Bloem J."/>
            <person name="Labutti K."/>
            <person name="Salamov A."/>
            <person name="Andreopoulos B."/>
            <person name="Baker S.E."/>
            <person name="Barry K."/>
            <person name="Bills G."/>
            <person name="Bluhm B.H."/>
            <person name="Cannon C."/>
            <person name="Castanera R."/>
            <person name="Culley D.E."/>
            <person name="Daum C."/>
            <person name="Ezra D."/>
            <person name="Gonzalez J.B."/>
            <person name="Henrissat B."/>
            <person name="Kuo A."/>
            <person name="Liang C."/>
            <person name="Lipzen A."/>
            <person name="Lutzoni F."/>
            <person name="Magnuson J."/>
            <person name="Mondo S."/>
            <person name="Nolan M."/>
            <person name="Ohm R."/>
            <person name="Pangilinan J."/>
            <person name="Park H.-J."/>
            <person name="Ramirez L."/>
            <person name="Alfaro M."/>
            <person name="Sun H."/>
            <person name="Tritt A."/>
            <person name="Yoshinaga Y."/>
            <person name="Zwiers L.-H."/>
            <person name="Turgeon B.G."/>
            <person name="Goodwin S.B."/>
            <person name="Spatafora J.W."/>
            <person name="Crous P.W."/>
            <person name="Grigoriev I.V."/>
        </authorList>
    </citation>
    <scope>NUCLEOTIDE SEQUENCE</scope>
    <source>
        <strain evidence="1">P77</strain>
    </source>
</reference>
<dbReference type="AlphaFoldDB" id="A0A6A5K2C6"/>
<dbReference type="EMBL" id="ML975562">
    <property type="protein sequence ID" value="KAF1828362.1"/>
    <property type="molecule type" value="Genomic_DNA"/>
</dbReference>
<accession>A0A6A5K2C6</accession>
<evidence type="ECO:0000313" key="2">
    <source>
        <dbReference type="Proteomes" id="UP000800040"/>
    </source>
</evidence>
<evidence type="ECO:0000313" key="1">
    <source>
        <dbReference type="EMBL" id="KAF1828362.1"/>
    </source>
</evidence>
<feature type="non-terminal residue" evidence="1">
    <location>
        <position position="1"/>
    </location>
</feature>
<dbReference type="OrthoDB" id="3699134at2759"/>
<proteinExistence type="predicted"/>
<protein>
    <submittedName>
        <fullName evidence="1">Uncharacterized protein</fullName>
    </submittedName>
</protein>
<gene>
    <name evidence="1" type="ORF">BDW02DRAFT_512480</name>
</gene>
<keyword evidence="2" id="KW-1185">Reference proteome</keyword>